<dbReference type="PANTHER" id="PTHR42953:SF1">
    <property type="entry name" value="METAL-BINDING PROTEIN HI_0362-RELATED"/>
    <property type="match status" value="1"/>
</dbReference>
<reference evidence="8" key="1">
    <citation type="journal article" date="2019" name="Int. J. Syst. Evol. Microbiol.">
        <title>The Global Catalogue of Microorganisms (GCM) 10K type strain sequencing project: providing services to taxonomists for standard genome sequencing and annotation.</title>
        <authorList>
            <consortium name="The Broad Institute Genomics Platform"/>
            <consortium name="The Broad Institute Genome Sequencing Center for Infectious Disease"/>
            <person name="Wu L."/>
            <person name="Ma J."/>
        </authorList>
    </citation>
    <scope>NUCLEOTIDE SEQUENCE [LARGE SCALE GENOMIC DNA]</scope>
    <source>
        <strain evidence="8">JCM 18055</strain>
    </source>
</reference>
<evidence type="ECO:0000256" key="3">
    <source>
        <dbReference type="ARBA" id="ARBA00022723"/>
    </source>
</evidence>
<keyword evidence="8" id="KW-1185">Reference proteome</keyword>
<evidence type="ECO:0000313" key="8">
    <source>
        <dbReference type="Proteomes" id="UP001500325"/>
    </source>
</evidence>
<comment type="subcellular location">
    <subcellularLocation>
        <location evidence="1">Cell envelope</location>
    </subcellularLocation>
</comment>
<evidence type="ECO:0000256" key="1">
    <source>
        <dbReference type="ARBA" id="ARBA00004196"/>
    </source>
</evidence>
<sequence>MRTRFASTLLATVLGSAGLLSLAACGSGSDTGGSAAPASAAGKVAVVASTDVYGSIASAVGGDLVEVSSLIDSPNADPHEYESTPADAATVAKAALVVVNGGGYDDFASRLVESSGTKATVIDAVQLSGLPGAPEAGHAGASSPPDPDGHAHGEFNEHVWYRLPAVRTVADEIAKDLGAADPANAATYTANAQRFGTDLDGLQQKVDAIKAAHDGQRIAVTEPVPLYLTEAAGLQNATPEEFSEAVEEGTDPAAAVLASALQVVEGPDPVKALVANSQTESPSTQKIEDAAKAEGVPLVEVSETLPDGVDSYVAWQGAQLDALAGALNGAA</sequence>
<dbReference type="EMBL" id="BAABIC010000015">
    <property type="protein sequence ID" value="GAA4700071.1"/>
    <property type="molecule type" value="Genomic_DNA"/>
</dbReference>
<keyword evidence="4 6" id="KW-0732">Signal</keyword>
<evidence type="ECO:0000256" key="6">
    <source>
        <dbReference type="SAM" id="SignalP"/>
    </source>
</evidence>
<name>A0ABP8X7J3_9PSEU</name>
<keyword evidence="2" id="KW-0813">Transport</keyword>
<keyword evidence="3" id="KW-0479">Metal-binding</keyword>
<evidence type="ECO:0000256" key="4">
    <source>
        <dbReference type="ARBA" id="ARBA00022729"/>
    </source>
</evidence>
<evidence type="ECO:0000256" key="2">
    <source>
        <dbReference type="ARBA" id="ARBA00022448"/>
    </source>
</evidence>
<dbReference type="InterPro" id="IPR050492">
    <property type="entry name" value="Bact_metal-bind_prot9"/>
</dbReference>
<feature type="region of interest" description="Disordered" evidence="5">
    <location>
        <begin position="132"/>
        <end position="153"/>
    </location>
</feature>
<dbReference type="PANTHER" id="PTHR42953">
    <property type="entry name" value="HIGH-AFFINITY ZINC UPTAKE SYSTEM PROTEIN ZNUA-RELATED"/>
    <property type="match status" value="1"/>
</dbReference>
<dbReference type="SUPFAM" id="SSF53807">
    <property type="entry name" value="Helical backbone' metal receptor"/>
    <property type="match status" value="1"/>
</dbReference>
<dbReference type="RefSeq" id="WP_345382555.1">
    <property type="nucleotide sequence ID" value="NZ_BAABIC010000015.1"/>
</dbReference>
<dbReference type="Proteomes" id="UP001500325">
    <property type="component" value="Unassembled WGS sequence"/>
</dbReference>
<dbReference type="PROSITE" id="PS51257">
    <property type="entry name" value="PROKAR_LIPOPROTEIN"/>
    <property type="match status" value="1"/>
</dbReference>
<dbReference type="InterPro" id="IPR006127">
    <property type="entry name" value="ZnuA-like"/>
</dbReference>
<dbReference type="Pfam" id="PF01297">
    <property type="entry name" value="ZnuA"/>
    <property type="match status" value="1"/>
</dbReference>
<protein>
    <submittedName>
        <fullName evidence="7">Zinc ABC transporter substrate-binding protein</fullName>
    </submittedName>
</protein>
<evidence type="ECO:0000313" key="7">
    <source>
        <dbReference type="EMBL" id="GAA4700071.1"/>
    </source>
</evidence>
<feature type="signal peptide" evidence="6">
    <location>
        <begin position="1"/>
        <end position="23"/>
    </location>
</feature>
<dbReference type="Gene3D" id="3.40.50.1980">
    <property type="entry name" value="Nitrogenase molybdenum iron protein domain"/>
    <property type="match status" value="2"/>
</dbReference>
<accession>A0ABP8X7J3</accession>
<proteinExistence type="predicted"/>
<organism evidence="7 8">
    <name type="scientific">Pseudonocardia yuanmonensis</name>
    <dbReference type="NCBI Taxonomy" id="1095914"/>
    <lineage>
        <taxon>Bacteria</taxon>
        <taxon>Bacillati</taxon>
        <taxon>Actinomycetota</taxon>
        <taxon>Actinomycetes</taxon>
        <taxon>Pseudonocardiales</taxon>
        <taxon>Pseudonocardiaceae</taxon>
        <taxon>Pseudonocardia</taxon>
    </lineage>
</organism>
<evidence type="ECO:0000256" key="5">
    <source>
        <dbReference type="SAM" id="MobiDB-lite"/>
    </source>
</evidence>
<gene>
    <name evidence="7" type="ORF">GCM10023215_43450</name>
</gene>
<comment type="caution">
    <text evidence="7">The sequence shown here is derived from an EMBL/GenBank/DDBJ whole genome shotgun (WGS) entry which is preliminary data.</text>
</comment>
<feature type="chain" id="PRO_5046493294" evidence="6">
    <location>
        <begin position="24"/>
        <end position="331"/>
    </location>
</feature>